<dbReference type="EMBL" id="JAIWYP010000002">
    <property type="protein sequence ID" value="KAH3862073.1"/>
    <property type="molecule type" value="Genomic_DNA"/>
</dbReference>
<sequence>MHEDLNIGEFTFHSHRGSSLVDYLLLEPKDIILISNFKILQPNELSDHSGILLSLASRHAADQEGNKSEAANDFKIKWDDSKIDPFKNVL</sequence>
<reference evidence="1" key="2">
    <citation type="submission" date="2020-11" db="EMBL/GenBank/DDBJ databases">
        <authorList>
            <person name="McCartney M.A."/>
            <person name="Auch B."/>
            <person name="Kono T."/>
            <person name="Mallez S."/>
            <person name="Becker A."/>
            <person name="Gohl D.M."/>
            <person name="Silverstein K.A.T."/>
            <person name="Koren S."/>
            <person name="Bechman K.B."/>
            <person name="Herman A."/>
            <person name="Abrahante J.E."/>
            <person name="Garbe J."/>
        </authorList>
    </citation>
    <scope>NUCLEOTIDE SEQUENCE</scope>
    <source>
        <strain evidence="1">Duluth1</strain>
        <tissue evidence="1">Whole animal</tissue>
    </source>
</reference>
<dbReference type="AlphaFoldDB" id="A0A9D4LP19"/>
<proteinExistence type="predicted"/>
<reference evidence="1" key="1">
    <citation type="journal article" date="2019" name="bioRxiv">
        <title>The Genome of the Zebra Mussel, Dreissena polymorpha: A Resource for Invasive Species Research.</title>
        <authorList>
            <person name="McCartney M.A."/>
            <person name="Auch B."/>
            <person name="Kono T."/>
            <person name="Mallez S."/>
            <person name="Zhang Y."/>
            <person name="Obille A."/>
            <person name="Becker A."/>
            <person name="Abrahante J.E."/>
            <person name="Garbe J."/>
            <person name="Badalamenti J.P."/>
            <person name="Herman A."/>
            <person name="Mangelson H."/>
            <person name="Liachko I."/>
            <person name="Sullivan S."/>
            <person name="Sone E.D."/>
            <person name="Koren S."/>
            <person name="Silverstein K.A.T."/>
            <person name="Beckman K.B."/>
            <person name="Gohl D.M."/>
        </authorList>
    </citation>
    <scope>NUCLEOTIDE SEQUENCE</scope>
    <source>
        <strain evidence="1">Duluth1</strain>
        <tissue evidence="1">Whole animal</tissue>
    </source>
</reference>
<dbReference type="Gene3D" id="3.60.10.10">
    <property type="entry name" value="Endonuclease/exonuclease/phosphatase"/>
    <property type="match status" value="1"/>
</dbReference>
<protein>
    <submittedName>
        <fullName evidence="1">Uncharacterized protein</fullName>
    </submittedName>
</protein>
<evidence type="ECO:0000313" key="1">
    <source>
        <dbReference type="EMBL" id="KAH3862073.1"/>
    </source>
</evidence>
<dbReference type="Proteomes" id="UP000828390">
    <property type="component" value="Unassembled WGS sequence"/>
</dbReference>
<accession>A0A9D4LP19</accession>
<evidence type="ECO:0000313" key="2">
    <source>
        <dbReference type="Proteomes" id="UP000828390"/>
    </source>
</evidence>
<dbReference type="InterPro" id="IPR036691">
    <property type="entry name" value="Endo/exonu/phosph_ase_sf"/>
</dbReference>
<gene>
    <name evidence="1" type="ORF">DPMN_025032</name>
</gene>
<comment type="caution">
    <text evidence="1">The sequence shown here is derived from an EMBL/GenBank/DDBJ whole genome shotgun (WGS) entry which is preliminary data.</text>
</comment>
<organism evidence="1 2">
    <name type="scientific">Dreissena polymorpha</name>
    <name type="common">Zebra mussel</name>
    <name type="synonym">Mytilus polymorpha</name>
    <dbReference type="NCBI Taxonomy" id="45954"/>
    <lineage>
        <taxon>Eukaryota</taxon>
        <taxon>Metazoa</taxon>
        <taxon>Spiralia</taxon>
        <taxon>Lophotrochozoa</taxon>
        <taxon>Mollusca</taxon>
        <taxon>Bivalvia</taxon>
        <taxon>Autobranchia</taxon>
        <taxon>Heteroconchia</taxon>
        <taxon>Euheterodonta</taxon>
        <taxon>Imparidentia</taxon>
        <taxon>Neoheterodontei</taxon>
        <taxon>Myida</taxon>
        <taxon>Dreissenoidea</taxon>
        <taxon>Dreissenidae</taxon>
        <taxon>Dreissena</taxon>
    </lineage>
</organism>
<keyword evidence="2" id="KW-1185">Reference proteome</keyword>
<name>A0A9D4LP19_DREPO</name>